<comment type="caution">
    <text evidence="6">The sequence shown here is derived from an EMBL/GenBank/DDBJ whole genome shotgun (WGS) entry which is preliminary data.</text>
</comment>
<evidence type="ECO:0000259" key="5">
    <source>
        <dbReference type="PROSITE" id="PS50931"/>
    </source>
</evidence>
<dbReference type="GO" id="GO:0006351">
    <property type="term" value="P:DNA-templated transcription"/>
    <property type="evidence" value="ECO:0007669"/>
    <property type="project" value="TreeGrafter"/>
</dbReference>
<evidence type="ECO:0000313" key="7">
    <source>
        <dbReference type="Proteomes" id="UP000575083"/>
    </source>
</evidence>
<proteinExistence type="inferred from homology"/>
<dbReference type="InterPro" id="IPR058163">
    <property type="entry name" value="LysR-type_TF_proteobact-type"/>
</dbReference>
<dbReference type="PANTHER" id="PTHR30537:SF74">
    <property type="entry name" value="HTH-TYPE TRANSCRIPTIONAL REGULATOR TRPI"/>
    <property type="match status" value="1"/>
</dbReference>
<dbReference type="Proteomes" id="UP000575083">
    <property type="component" value="Unassembled WGS sequence"/>
</dbReference>
<gene>
    <name evidence="6" type="ORF">HNP48_004474</name>
</gene>
<dbReference type="GO" id="GO:0043565">
    <property type="term" value="F:sequence-specific DNA binding"/>
    <property type="evidence" value="ECO:0007669"/>
    <property type="project" value="TreeGrafter"/>
</dbReference>
<dbReference type="PRINTS" id="PR00039">
    <property type="entry name" value="HTHLYSR"/>
</dbReference>
<name>A0A7X0UBP6_9BURK</name>
<evidence type="ECO:0000256" key="4">
    <source>
        <dbReference type="ARBA" id="ARBA00023163"/>
    </source>
</evidence>
<dbReference type="RefSeq" id="WP_260420330.1">
    <property type="nucleotide sequence ID" value="NZ_JACHLK010000009.1"/>
</dbReference>
<dbReference type="GO" id="GO:0003700">
    <property type="term" value="F:DNA-binding transcription factor activity"/>
    <property type="evidence" value="ECO:0007669"/>
    <property type="project" value="InterPro"/>
</dbReference>
<protein>
    <submittedName>
        <fullName evidence="6">DNA-binding transcriptional LysR family regulator</fullName>
    </submittedName>
</protein>
<reference evidence="6 7" key="1">
    <citation type="submission" date="2020-08" db="EMBL/GenBank/DDBJ databases">
        <title>Functional genomics of gut bacteria from endangered species of beetles.</title>
        <authorList>
            <person name="Carlos-Shanley C."/>
        </authorList>
    </citation>
    <scope>NUCLEOTIDE SEQUENCE [LARGE SCALE GENOMIC DNA]</scope>
    <source>
        <strain evidence="6 7">S00198</strain>
    </source>
</reference>
<comment type="similarity">
    <text evidence="1">Belongs to the LysR transcriptional regulatory family.</text>
</comment>
<evidence type="ECO:0000256" key="2">
    <source>
        <dbReference type="ARBA" id="ARBA00023015"/>
    </source>
</evidence>
<dbReference type="PROSITE" id="PS50931">
    <property type="entry name" value="HTH_LYSR"/>
    <property type="match status" value="1"/>
</dbReference>
<keyword evidence="3 6" id="KW-0238">DNA-binding</keyword>
<dbReference type="InterPro" id="IPR000847">
    <property type="entry name" value="LysR_HTH_N"/>
</dbReference>
<evidence type="ECO:0000256" key="3">
    <source>
        <dbReference type="ARBA" id="ARBA00023125"/>
    </source>
</evidence>
<keyword evidence="7" id="KW-1185">Reference proteome</keyword>
<dbReference type="InterPro" id="IPR005119">
    <property type="entry name" value="LysR_subst-bd"/>
</dbReference>
<sequence>MYRAPSTMSLLCLEASARLGSFTAAAQELHLTQGAVSRQVQALEGRLDVRLFTRRRDALVPTDAGRYYLDEITPLLQRLERATVNVTAFKGRGGGLALSVGASLGAYWLIPHLPAFTRAHGEITLNLSTRVGPADFKSGAIDASLEFGDGQRPGLRSDFVAALHLSPYAAPAWVKRHGARVDASTPRTALLNHHTLPDAWEQWFSFEQIDASPGRDGPRFEIMAMALNAAVAGLGVVLLPDYMAQDMVQAGRLQRLSPRTWRYARGYYLVYPEESQRLPALQTFRTWLLGLSQAEGAQTDPTATP</sequence>
<feature type="domain" description="HTH lysR-type" evidence="5">
    <location>
        <begin position="17"/>
        <end position="62"/>
    </location>
</feature>
<dbReference type="SUPFAM" id="SSF53850">
    <property type="entry name" value="Periplasmic binding protein-like II"/>
    <property type="match status" value="1"/>
</dbReference>
<dbReference type="Gene3D" id="1.10.10.10">
    <property type="entry name" value="Winged helix-like DNA-binding domain superfamily/Winged helix DNA-binding domain"/>
    <property type="match status" value="1"/>
</dbReference>
<organism evidence="6 7">
    <name type="scientific">Acidovorax soli</name>
    <dbReference type="NCBI Taxonomy" id="592050"/>
    <lineage>
        <taxon>Bacteria</taxon>
        <taxon>Pseudomonadati</taxon>
        <taxon>Pseudomonadota</taxon>
        <taxon>Betaproteobacteria</taxon>
        <taxon>Burkholderiales</taxon>
        <taxon>Comamonadaceae</taxon>
        <taxon>Acidovorax</taxon>
    </lineage>
</organism>
<dbReference type="InterPro" id="IPR036388">
    <property type="entry name" value="WH-like_DNA-bd_sf"/>
</dbReference>
<dbReference type="EMBL" id="JACHLK010000009">
    <property type="protein sequence ID" value="MBB6561780.1"/>
    <property type="molecule type" value="Genomic_DNA"/>
</dbReference>
<evidence type="ECO:0000256" key="1">
    <source>
        <dbReference type="ARBA" id="ARBA00009437"/>
    </source>
</evidence>
<dbReference type="AlphaFoldDB" id="A0A7X0UBP6"/>
<dbReference type="Pfam" id="PF03466">
    <property type="entry name" value="LysR_substrate"/>
    <property type="match status" value="1"/>
</dbReference>
<dbReference type="Pfam" id="PF00126">
    <property type="entry name" value="HTH_1"/>
    <property type="match status" value="1"/>
</dbReference>
<keyword evidence="4" id="KW-0804">Transcription</keyword>
<dbReference type="SUPFAM" id="SSF46785">
    <property type="entry name" value="Winged helix' DNA-binding domain"/>
    <property type="match status" value="1"/>
</dbReference>
<keyword evidence="2" id="KW-0805">Transcription regulation</keyword>
<dbReference type="InterPro" id="IPR036390">
    <property type="entry name" value="WH_DNA-bd_sf"/>
</dbReference>
<evidence type="ECO:0000313" key="6">
    <source>
        <dbReference type="EMBL" id="MBB6561780.1"/>
    </source>
</evidence>
<accession>A0A7X0UBP6</accession>
<dbReference type="Gene3D" id="3.40.190.10">
    <property type="entry name" value="Periplasmic binding protein-like II"/>
    <property type="match status" value="2"/>
</dbReference>
<dbReference type="PANTHER" id="PTHR30537">
    <property type="entry name" value="HTH-TYPE TRANSCRIPTIONAL REGULATOR"/>
    <property type="match status" value="1"/>
</dbReference>